<dbReference type="AlphaFoldDB" id="A0AA42CE57"/>
<dbReference type="GO" id="GO:0006974">
    <property type="term" value="P:DNA damage response"/>
    <property type="evidence" value="ECO:0007669"/>
    <property type="project" value="TreeGrafter"/>
</dbReference>
<evidence type="ECO:0000313" key="3">
    <source>
        <dbReference type="Proteomes" id="UP001165679"/>
    </source>
</evidence>
<dbReference type="InterPro" id="IPR007497">
    <property type="entry name" value="SIMPL/DUF541"/>
</dbReference>
<reference evidence="2" key="2">
    <citation type="submission" date="2022-10" db="EMBL/GenBank/DDBJ databases">
        <authorList>
            <person name="Trinh H.N."/>
        </authorList>
    </citation>
    <scope>NUCLEOTIDE SEQUENCE</scope>
    <source>
        <strain evidence="2">RN2-1</strain>
    </source>
</reference>
<dbReference type="PANTHER" id="PTHR34387">
    <property type="entry name" value="SLR1258 PROTEIN"/>
    <property type="match status" value="1"/>
</dbReference>
<feature type="chain" id="PRO_5041317945" evidence="1">
    <location>
        <begin position="25"/>
        <end position="229"/>
    </location>
</feature>
<dbReference type="InterPro" id="IPR052022">
    <property type="entry name" value="26kDa_periplasmic_antigen"/>
</dbReference>
<accession>A0AA42CE57</accession>
<comment type="caution">
    <text evidence="2">The sequence shown here is derived from an EMBL/GenBank/DDBJ whole genome shotgun (WGS) entry which is preliminary data.</text>
</comment>
<dbReference type="Proteomes" id="UP001165679">
    <property type="component" value="Unassembled WGS sequence"/>
</dbReference>
<dbReference type="PANTHER" id="PTHR34387:SF1">
    <property type="entry name" value="PERIPLASMIC IMMUNOGENIC PROTEIN"/>
    <property type="match status" value="1"/>
</dbReference>
<dbReference type="Pfam" id="PF04402">
    <property type="entry name" value="SIMPL"/>
    <property type="match status" value="1"/>
</dbReference>
<reference evidence="2" key="1">
    <citation type="submission" date="2022-09" db="EMBL/GenBank/DDBJ databases">
        <title>Rhodovastum sp. nov. RN2-1 isolated from soil in Seongnam, South Korea.</title>
        <authorList>
            <person name="Le N.T."/>
        </authorList>
    </citation>
    <scope>NUCLEOTIDE SEQUENCE</scope>
    <source>
        <strain evidence="2">RN2-1</strain>
    </source>
</reference>
<dbReference type="EMBL" id="JAPDNT010000001">
    <property type="protein sequence ID" value="MCW3473071.1"/>
    <property type="molecule type" value="Genomic_DNA"/>
</dbReference>
<dbReference type="RefSeq" id="WP_264711652.1">
    <property type="nucleotide sequence ID" value="NZ_JAPDNT010000001.1"/>
</dbReference>
<evidence type="ECO:0000256" key="1">
    <source>
        <dbReference type="SAM" id="SignalP"/>
    </source>
</evidence>
<sequence>MKTFGTKTFSTLAILAALVQPAAADTLLRLSETAHVAVPPDQIVATLRADGAAATAAEAQARVNAMVGKALDEARKVPGIATSTGSYQVWQRTQPSTQWNAGQTIALKGSDGAEMLKLVGRLQGQGLGLEQLAWQVSPEKARKAQSEATKIALGALRARAEEAAGILGLRFVSFREVRLDGSRPSPPMPRAMAMAVASAAPMPPPRAEAQDVDIQASVEADAVLVPAQP</sequence>
<name>A0AA42CE57_9PROT</name>
<organism evidence="2 3">
    <name type="scientific">Limobrevibacterium gyesilva</name>
    <dbReference type="NCBI Taxonomy" id="2991712"/>
    <lineage>
        <taxon>Bacteria</taxon>
        <taxon>Pseudomonadati</taxon>
        <taxon>Pseudomonadota</taxon>
        <taxon>Alphaproteobacteria</taxon>
        <taxon>Acetobacterales</taxon>
        <taxon>Acetobacteraceae</taxon>
        <taxon>Limobrevibacterium</taxon>
    </lineage>
</organism>
<evidence type="ECO:0000313" key="2">
    <source>
        <dbReference type="EMBL" id="MCW3473071.1"/>
    </source>
</evidence>
<keyword evidence="1" id="KW-0732">Signal</keyword>
<protein>
    <submittedName>
        <fullName evidence="2">SIMPL domain-containing protein</fullName>
    </submittedName>
</protein>
<dbReference type="Gene3D" id="3.30.110.170">
    <property type="entry name" value="Protein of unknown function (DUF541), domain 1"/>
    <property type="match status" value="1"/>
</dbReference>
<gene>
    <name evidence="2" type="ORF">OL599_00630</name>
</gene>
<keyword evidence="3" id="KW-1185">Reference proteome</keyword>
<feature type="signal peptide" evidence="1">
    <location>
        <begin position="1"/>
        <end position="24"/>
    </location>
</feature>
<proteinExistence type="predicted"/>
<dbReference type="Gene3D" id="3.30.70.2970">
    <property type="entry name" value="Protein of unknown function (DUF541), domain 2"/>
    <property type="match status" value="1"/>
</dbReference>